<keyword evidence="12" id="KW-1185">Reference proteome</keyword>
<evidence type="ECO:0000259" key="10">
    <source>
        <dbReference type="PROSITE" id="PS50929"/>
    </source>
</evidence>
<dbReference type="GO" id="GO:0016887">
    <property type="term" value="F:ATP hydrolysis activity"/>
    <property type="evidence" value="ECO:0007669"/>
    <property type="project" value="InterPro"/>
</dbReference>
<dbReference type="GO" id="GO:0015421">
    <property type="term" value="F:ABC-type oligopeptide transporter activity"/>
    <property type="evidence" value="ECO:0007669"/>
    <property type="project" value="TreeGrafter"/>
</dbReference>
<reference evidence="11" key="2">
    <citation type="submission" date="2020-09" db="EMBL/GenBank/DDBJ databases">
        <authorList>
            <person name="Sun Q."/>
            <person name="Ohkuma M."/>
        </authorList>
    </citation>
    <scope>NUCLEOTIDE SEQUENCE</scope>
    <source>
        <strain evidence="11">JCM 4988</strain>
    </source>
</reference>
<dbReference type="InterPro" id="IPR011527">
    <property type="entry name" value="ABC1_TM_dom"/>
</dbReference>
<keyword evidence="2 8" id="KW-0812">Transmembrane</keyword>
<dbReference type="SMART" id="SM00382">
    <property type="entry name" value="AAA"/>
    <property type="match status" value="1"/>
</dbReference>
<feature type="transmembrane region" description="Helical" evidence="8">
    <location>
        <begin position="161"/>
        <end position="185"/>
    </location>
</feature>
<dbReference type="Pfam" id="PF00664">
    <property type="entry name" value="ABC_membrane"/>
    <property type="match status" value="1"/>
</dbReference>
<dbReference type="GO" id="GO:0005886">
    <property type="term" value="C:plasma membrane"/>
    <property type="evidence" value="ECO:0007669"/>
    <property type="project" value="UniProtKB-SubCell"/>
</dbReference>
<keyword evidence="4 11" id="KW-0067">ATP-binding</keyword>
<evidence type="ECO:0000256" key="8">
    <source>
        <dbReference type="SAM" id="Phobius"/>
    </source>
</evidence>
<dbReference type="PANTHER" id="PTHR43394:SF1">
    <property type="entry name" value="ATP-BINDING CASSETTE SUB-FAMILY B MEMBER 10, MITOCHONDRIAL"/>
    <property type="match status" value="1"/>
</dbReference>
<feature type="transmembrane region" description="Helical" evidence="8">
    <location>
        <begin position="258"/>
        <end position="278"/>
    </location>
</feature>
<evidence type="ECO:0000313" key="12">
    <source>
        <dbReference type="Proteomes" id="UP000630936"/>
    </source>
</evidence>
<dbReference type="Gene3D" id="3.40.50.300">
    <property type="entry name" value="P-loop containing nucleotide triphosphate hydrolases"/>
    <property type="match status" value="1"/>
</dbReference>
<evidence type="ECO:0000256" key="3">
    <source>
        <dbReference type="ARBA" id="ARBA00022741"/>
    </source>
</evidence>
<dbReference type="SUPFAM" id="SSF90123">
    <property type="entry name" value="ABC transporter transmembrane region"/>
    <property type="match status" value="1"/>
</dbReference>
<dbReference type="InterPro" id="IPR017871">
    <property type="entry name" value="ABC_transporter-like_CS"/>
</dbReference>
<sequence length="593" mass="62484">MVTQSTADQATAVSDVRGADHLLLQASRHGRVWTLLLAVTAVLGTVAEIALPALLGRTVDSLVFAQSSLVWVIGCVAVVVLLVLCDTLGGLAAGRGSAAGTAWLRHTMIQHMLALGDRATQRFSRGDLVSRLVSSAAEAGNAAAVVVWATLSFVPSIGSLVALWLIYPWLAVAFVTGLPILVVLLRSFARDTTDLITRYQRSQGRIAAALMDALGGIRTIRAAATLDREQGRVLRELPALSELGHGTWRAQTRISAQGALIVPLLEVAVLSVAGFALSAGHISHGEMIAAWRYVALGTGFGMPAMLLARLARARGGGRRVHEVLTEPAMRYGTASLPAGPGELEFRNISLVVAQEQVFDGLNLVVPAGSSLAVVGRSGTGKSLLAAIAGRLLDPDVGDVVLDGVPLSTLNRKEIRDAIGYAFERPALVGETLADVIGLGLHQPSADLIEQAARAAQADAFIERLPQGYRTRLQKAPLSGGEAQRLGLARAFAHNGRVLILDDATSSLDTATELQISSILTGQLSDRTRIIVAHRASTAALANLVVWLDEGRIRAIGPHRDLWRNPAYRANFTPGVPPAGSASPVDRIAAEETS</sequence>
<reference evidence="11" key="1">
    <citation type="journal article" date="2014" name="Int. J. Syst. Evol. Microbiol.">
        <title>Complete genome sequence of Corynebacterium casei LMG S-19264T (=DSM 44701T), isolated from a smear-ripened cheese.</title>
        <authorList>
            <consortium name="US DOE Joint Genome Institute (JGI-PGF)"/>
            <person name="Walter F."/>
            <person name="Albersmeier A."/>
            <person name="Kalinowski J."/>
            <person name="Ruckert C."/>
        </authorList>
    </citation>
    <scope>NUCLEOTIDE SEQUENCE</scope>
    <source>
        <strain evidence="11">JCM 4988</strain>
    </source>
</reference>
<evidence type="ECO:0000256" key="5">
    <source>
        <dbReference type="ARBA" id="ARBA00022989"/>
    </source>
</evidence>
<keyword evidence="3" id="KW-0547">Nucleotide-binding</keyword>
<dbReference type="InterPro" id="IPR039421">
    <property type="entry name" value="Type_1_exporter"/>
</dbReference>
<dbReference type="InterPro" id="IPR027417">
    <property type="entry name" value="P-loop_NTPase"/>
</dbReference>
<dbReference type="SUPFAM" id="SSF52540">
    <property type="entry name" value="P-loop containing nucleoside triphosphate hydrolases"/>
    <property type="match status" value="1"/>
</dbReference>
<name>A0A918Q329_9ACTN</name>
<comment type="caution">
    <text evidence="11">The sequence shown here is derived from an EMBL/GenBank/DDBJ whole genome shotgun (WGS) entry which is preliminary data.</text>
</comment>
<keyword evidence="6 8" id="KW-0472">Membrane</keyword>
<feature type="domain" description="ABC transmembrane type-1" evidence="10">
    <location>
        <begin position="35"/>
        <end position="299"/>
    </location>
</feature>
<feature type="domain" description="ABC transporter" evidence="9">
    <location>
        <begin position="343"/>
        <end position="574"/>
    </location>
</feature>
<dbReference type="PROSITE" id="PS50893">
    <property type="entry name" value="ABC_TRANSPORTER_2"/>
    <property type="match status" value="1"/>
</dbReference>
<accession>A0A918Q329</accession>
<evidence type="ECO:0000256" key="6">
    <source>
        <dbReference type="ARBA" id="ARBA00023136"/>
    </source>
</evidence>
<feature type="transmembrane region" description="Helical" evidence="8">
    <location>
        <begin position="61"/>
        <end position="85"/>
    </location>
</feature>
<comment type="subcellular location">
    <subcellularLocation>
        <location evidence="1">Cell membrane</location>
        <topology evidence="1">Multi-pass membrane protein</topology>
    </subcellularLocation>
</comment>
<dbReference type="RefSeq" id="WP_190123390.1">
    <property type="nucleotide sequence ID" value="NZ_BMWG01000006.1"/>
</dbReference>
<proteinExistence type="predicted"/>
<dbReference type="Proteomes" id="UP000630936">
    <property type="component" value="Unassembled WGS sequence"/>
</dbReference>
<dbReference type="InterPro" id="IPR003439">
    <property type="entry name" value="ABC_transporter-like_ATP-bd"/>
</dbReference>
<evidence type="ECO:0000256" key="4">
    <source>
        <dbReference type="ARBA" id="ARBA00022840"/>
    </source>
</evidence>
<evidence type="ECO:0000313" key="11">
    <source>
        <dbReference type="EMBL" id="GGZ32176.1"/>
    </source>
</evidence>
<dbReference type="EMBL" id="BMWG01000006">
    <property type="protein sequence ID" value="GGZ32176.1"/>
    <property type="molecule type" value="Genomic_DNA"/>
</dbReference>
<dbReference type="GO" id="GO:0005524">
    <property type="term" value="F:ATP binding"/>
    <property type="evidence" value="ECO:0007669"/>
    <property type="project" value="UniProtKB-KW"/>
</dbReference>
<evidence type="ECO:0000259" key="9">
    <source>
        <dbReference type="PROSITE" id="PS50893"/>
    </source>
</evidence>
<dbReference type="Gene3D" id="1.20.1560.10">
    <property type="entry name" value="ABC transporter type 1, transmembrane domain"/>
    <property type="match status" value="1"/>
</dbReference>
<dbReference type="PROSITE" id="PS50929">
    <property type="entry name" value="ABC_TM1F"/>
    <property type="match status" value="1"/>
</dbReference>
<dbReference type="AlphaFoldDB" id="A0A918Q329"/>
<feature type="transmembrane region" description="Helical" evidence="8">
    <location>
        <begin position="290"/>
        <end position="311"/>
    </location>
</feature>
<dbReference type="InterPro" id="IPR036640">
    <property type="entry name" value="ABC1_TM_sf"/>
</dbReference>
<dbReference type="InterPro" id="IPR003593">
    <property type="entry name" value="AAA+_ATPase"/>
</dbReference>
<evidence type="ECO:0000256" key="1">
    <source>
        <dbReference type="ARBA" id="ARBA00004651"/>
    </source>
</evidence>
<evidence type="ECO:0000256" key="2">
    <source>
        <dbReference type="ARBA" id="ARBA00022692"/>
    </source>
</evidence>
<dbReference type="PROSITE" id="PS00211">
    <property type="entry name" value="ABC_TRANSPORTER_1"/>
    <property type="match status" value="1"/>
</dbReference>
<keyword evidence="5 8" id="KW-1133">Transmembrane helix</keyword>
<gene>
    <name evidence="11" type="ORF">GCM10010387_28030</name>
</gene>
<feature type="region of interest" description="Disordered" evidence="7">
    <location>
        <begin position="572"/>
        <end position="593"/>
    </location>
</feature>
<dbReference type="Pfam" id="PF00005">
    <property type="entry name" value="ABC_tran"/>
    <property type="match status" value="1"/>
</dbReference>
<evidence type="ECO:0000256" key="7">
    <source>
        <dbReference type="SAM" id="MobiDB-lite"/>
    </source>
</evidence>
<protein>
    <submittedName>
        <fullName evidence="11">ABC transporter ATP-binding protein</fullName>
    </submittedName>
</protein>
<dbReference type="PANTHER" id="PTHR43394">
    <property type="entry name" value="ATP-DEPENDENT PERMEASE MDL1, MITOCHONDRIAL"/>
    <property type="match status" value="1"/>
</dbReference>
<feature type="transmembrane region" description="Helical" evidence="8">
    <location>
        <begin position="32"/>
        <end position="55"/>
    </location>
</feature>
<organism evidence="11 12">
    <name type="scientific">Streptomyces inusitatus</name>
    <dbReference type="NCBI Taxonomy" id="68221"/>
    <lineage>
        <taxon>Bacteria</taxon>
        <taxon>Bacillati</taxon>
        <taxon>Actinomycetota</taxon>
        <taxon>Actinomycetes</taxon>
        <taxon>Kitasatosporales</taxon>
        <taxon>Streptomycetaceae</taxon>
        <taxon>Streptomyces</taxon>
    </lineage>
</organism>